<comment type="caution">
    <text evidence="1">The sequence shown here is derived from an EMBL/GenBank/DDBJ whole genome shotgun (WGS) entry which is preliminary data.</text>
</comment>
<dbReference type="RefSeq" id="WP_119399490.1">
    <property type="nucleotide sequence ID" value="NZ_QWJJ01000010.1"/>
</dbReference>
<evidence type="ECO:0000313" key="2">
    <source>
        <dbReference type="Proteomes" id="UP000265848"/>
    </source>
</evidence>
<name>A0A399J1C1_9RHOB</name>
<protein>
    <recommendedName>
        <fullName evidence="3">Chaperone modulatory protein CbpM</fullName>
    </recommendedName>
</protein>
<dbReference type="OrthoDB" id="9800876at2"/>
<evidence type="ECO:0000313" key="1">
    <source>
        <dbReference type="EMBL" id="RII38417.1"/>
    </source>
</evidence>
<dbReference type="Pfam" id="PF13591">
    <property type="entry name" value="MerR_2"/>
    <property type="match status" value="1"/>
</dbReference>
<proteinExistence type="predicted"/>
<organism evidence="1 2">
    <name type="scientific">Pseudooceanicola sediminis</name>
    <dbReference type="NCBI Taxonomy" id="2211117"/>
    <lineage>
        <taxon>Bacteria</taxon>
        <taxon>Pseudomonadati</taxon>
        <taxon>Pseudomonadota</taxon>
        <taxon>Alphaproteobacteria</taxon>
        <taxon>Rhodobacterales</taxon>
        <taxon>Paracoccaceae</taxon>
        <taxon>Pseudooceanicola</taxon>
    </lineage>
</organism>
<dbReference type="Proteomes" id="UP000265848">
    <property type="component" value="Unassembled WGS sequence"/>
</dbReference>
<dbReference type="Gene3D" id="1.10.1660.10">
    <property type="match status" value="1"/>
</dbReference>
<evidence type="ECO:0008006" key="3">
    <source>
        <dbReference type="Google" id="ProtNLM"/>
    </source>
</evidence>
<sequence length="109" mass="12640">MSTRFTEDEVIAAVTRLTRPQLIRYIEVAFVRPERAEQGYLFRQVDLARLELLCDLSQDLELDENALHVVIPLLDQLHAARLDLARLTDTLRALPPDLQDRIARYTAQR</sequence>
<dbReference type="AlphaFoldDB" id="A0A399J1C1"/>
<keyword evidence="2" id="KW-1185">Reference proteome</keyword>
<dbReference type="EMBL" id="QWJJ01000010">
    <property type="protein sequence ID" value="RII38417.1"/>
    <property type="molecule type" value="Genomic_DNA"/>
</dbReference>
<reference evidence="1 2" key="1">
    <citation type="submission" date="2018-08" db="EMBL/GenBank/DDBJ databases">
        <title>Pseudooceanicola sediminis CY03 in the family Rhodobacteracea.</title>
        <authorList>
            <person name="Zhang Y.-J."/>
        </authorList>
    </citation>
    <scope>NUCLEOTIDE SEQUENCE [LARGE SCALE GENOMIC DNA]</scope>
    <source>
        <strain evidence="1 2">CY03</strain>
    </source>
</reference>
<accession>A0A399J1C1</accession>
<gene>
    <name evidence="1" type="ORF">DL237_13025</name>
</gene>